<keyword evidence="4" id="KW-1185">Reference proteome</keyword>
<evidence type="ECO:0000313" key="4">
    <source>
        <dbReference type="Proteomes" id="UP000186817"/>
    </source>
</evidence>
<sequence length="426" mass="47097">MQGGKQSADAAAYAIRGCKGLAEVIESLDVFAGVEESFKKEARLLIRWRLMASVTSAPSARSWLMVQGVEDCHRRIFDEVAAPFAMIMEIQQKAVGLEFGEFALLVCGTVSQNFGLLTERDTVIGKEAKQATEHLLTPSGRGPSVQVGETSIFSKVSSSFIEVLCASAQRKCGLDDPKWHPICKCPYSPHLQVQSEQKMFVHVYDVYEACGSRGGYMQGQTLCVQSGQDKSQMFIIRGGSTSYGDMMILGAEHQRPATVRAQTFVFTLEIPRRKLENYALQAVSDDAQEGDQEAAPAGSYHEVMVLVLMLMLMLMLMMMKVMMMTVMMTVVVMMRRNEEADEEKEEAERRTHSENVESKTTDLPEVLELCCCSCLFRFAFVVFVSTFVTVTESLVILLADECSALIVEGEAVVVNQDGEDVEAMPG</sequence>
<accession>A0A1Q9EP19</accession>
<proteinExistence type="predicted"/>
<dbReference type="EMBL" id="LSRX01000102">
    <property type="protein sequence ID" value="OLQ09186.1"/>
    <property type="molecule type" value="Genomic_DNA"/>
</dbReference>
<evidence type="ECO:0000256" key="2">
    <source>
        <dbReference type="SAM" id="Phobius"/>
    </source>
</evidence>
<comment type="caution">
    <text evidence="3">The sequence shown here is derived from an EMBL/GenBank/DDBJ whole genome shotgun (WGS) entry which is preliminary data.</text>
</comment>
<keyword evidence="2" id="KW-0472">Membrane</keyword>
<evidence type="ECO:0000313" key="3">
    <source>
        <dbReference type="EMBL" id="OLQ09186.1"/>
    </source>
</evidence>
<dbReference type="Proteomes" id="UP000186817">
    <property type="component" value="Unassembled WGS sequence"/>
</dbReference>
<name>A0A1Q9EP19_SYMMI</name>
<protein>
    <submittedName>
        <fullName evidence="3">Uncharacterized protein</fullName>
    </submittedName>
</protein>
<dbReference type="AlphaFoldDB" id="A0A1Q9EP19"/>
<gene>
    <name evidence="3" type="ORF">AK812_SmicGene7243</name>
</gene>
<evidence type="ECO:0000256" key="1">
    <source>
        <dbReference type="SAM" id="Coils"/>
    </source>
</evidence>
<keyword evidence="2" id="KW-0812">Transmembrane</keyword>
<feature type="coiled-coil region" evidence="1">
    <location>
        <begin position="330"/>
        <end position="357"/>
    </location>
</feature>
<reference evidence="3 4" key="1">
    <citation type="submission" date="2016-02" db="EMBL/GenBank/DDBJ databases">
        <title>Genome analysis of coral dinoflagellate symbionts highlights evolutionary adaptations to a symbiotic lifestyle.</title>
        <authorList>
            <person name="Aranda M."/>
            <person name="Li Y."/>
            <person name="Liew Y.J."/>
            <person name="Baumgarten S."/>
            <person name="Simakov O."/>
            <person name="Wilson M."/>
            <person name="Piel J."/>
            <person name="Ashoor H."/>
            <person name="Bougouffa S."/>
            <person name="Bajic V.B."/>
            <person name="Ryu T."/>
            <person name="Ravasi T."/>
            <person name="Bayer T."/>
            <person name="Micklem G."/>
            <person name="Kim H."/>
            <person name="Bhak J."/>
            <person name="Lajeunesse T.C."/>
            <person name="Voolstra C.R."/>
        </authorList>
    </citation>
    <scope>NUCLEOTIDE SEQUENCE [LARGE SCALE GENOMIC DNA]</scope>
    <source>
        <strain evidence="3 4">CCMP2467</strain>
    </source>
</reference>
<dbReference type="OrthoDB" id="482278at2759"/>
<keyword evidence="2" id="KW-1133">Transmembrane helix</keyword>
<feature type="transmembrane region" description="Helical" evidence="2">
    <location>
        <begin position="303"/>
        <end position="326"/>
    </location>
</feature>
<organism evidence="3 4">
    <name type="scientific">Symbiodinium microadriaticum</name>
    <name type="common">Dinoflagellate</name>
    <name type="synonym">Zooxanthella microadriatica</name>
    <dbReference type="NCBI Taxonomy" id="2951"/>
    <lineage>
        <taxon>Eukaryota</taxon>
        <taxon>Sar</taxon>
        <taxon>Alveolata</taxon>
        <taxon>Dinophyceae</taxon>
        <taxon>Suessiales</taxon>
        <taxon>Symbiodiniaceae</taxon>
        <taxon>Symbiodinium</taxon>
    </lineage>
</organism>
<keyword evidence="1" id="KW-0175">Coiled coil</keyword>